<dbReference type="InterPro" id="IPR000792">
    <property type="entry name" value="Tscrpt_reg_LuxR_C"/>
</dbReference>
<dbReference type="SMART" id="SM00448">
    <property type="entry name" value="REC"/>
    <property type="match status" value="1"/>
</dbReference>
<sequence length="227" mass="24356">MGDTTVLVVDDQPLMLHALKTFLTNEDGVTVVGTAENGQVAVEQAREHKPDIVLMDLKMPRMNGIDATHRIVDELPDTRVIALTTFSTLDYVVPALRAGASGYLVKDAQPDEILAAIRTAMDDNLPLSPSVVRLLARQVAGGAHDPQVVSGAAATEVGLAPREISVLQHLGRGLSNREIAKEMFISEGSVKAYLANACMKLGVRDRLQALIRGFELGIVSPRLTNEG</sequence>
<evidence type="ECO:0000313" key="8">
    <source>
        <dbReference type="EMBL" id="RRD48528.1"/>
    </source>
</evidence>
<evidence type="ECO:0000259" key="6">
    <source>
        <dbReference type="PROSITE" id="PS50043"/>
    </source>
</evidence>
<evidence type="ECO:0000259" key="7">
    <source>
        <dbReference type="PROSITE" id="PS50110"/>
    </source>
</evidence>
<dbReference type="CDD" id="cd17535">
    <property type="entry name" value="REC_NarL-like"/>
    <property type="match status" value="1"/>
</dbReference>
<dbReference type="SUPFAM" id="SSF52172">
    <property type="entry name" value="CheY-like"/>
    <property type="match status" value="1"/>
</dbReference>
<dbReference type="InterPro" id="IPR039420">
    <property type="entry name" value="WalR-like"/>
</dbReference>
<evidence type="ECO:0000256" key="3">
    <source>
        <dbReference type="ARBA" id="ARBA00023125"/>
    </source>
</evidence>
<evidence type="ECO:0000256" key="4">
    <source>
        <dbReference type="ARBA" id="ARBA00023163"/>
    </source>
</evidence>
<accession>A0A3P1WRQ6</accession>
<evidence type="ECO:0000256" key="5">
    <source>
        <dbReference type="PROSITE-ProRule" id="PRU00169"/>
    </source>
</evidence>
<name>A0A3P1WRQ6_9ACTN</name>
<dbReference type="InterPro" id="IPR011006">
    <property type="entry name" value="CheY-like_superfamily"/>
</dbReference>
<dbReference type="CDD" id="cd06170">
    <property type="entry name" value="LuxR_C_like"/>
    <property type="match status" value="1"/>
</dbReference>
<dbReference type="GO" id="GO:0006355">
    <property type="term" value="P:regulation of DNA-templated transcription"/>
    <property type="evidence" value="ECO:0007669"/>
    <property type="project" value="InterPro"/>
</dbReference>
<evidence type="ECO:0000256" key="2">
    <source>
        <dbReference type="ARBA" id="ARBA00023015"/>
    </source>
</evidence>
<feature type="domain" description="HTH luxR-type" evidence="6">
    <location>
        <begin position="152"/>
        <end position="217"/>
    </location>
</feature>
<dbReference type="InterPro" id="IPR058245">
    <property type="entry name" value="NreC/VraR/RcsB-like_REC"/>
</dbReference>
<organism evidence="8 9">
    <name type="scientific">Arachnia propionica</name>
    <dbReference type="NCBI Taxonomy" id="1750"/>
    <lineage>
        <taxon>Bacteria</taxon>
        <taxon>Bacillati</taxon>
        <taxon>Actinomycetota</taxon>
        <taxon>Actinomycetes</taxon>
        <taxon>Propionibacteriales</taxon>
        <taxon>Propionibacteriaceae</taxon>
        <taxon>Arachnia</taxon>
    </lineage>
</organism>
<keyword evidence="2" id="KW-0805">Transcription regulation</keyword>
<keyword evidence="3 8" id="KW-0238">DNA-binding</keyword>
<feature type="domain" description="Response regulatory" evidence="7">
    <location>
        <begin position="5"/>
        <end position="121"/>
    </location>
</feature>
<dbReference type="PANTHER" id="PTHR43214">
    <property type="entry name" value="TWO-COMPONENT RESPONSE REGULATOR"/>
    <property type="match status" value="1"/>
</dbReference>
<dbReference type="Gene3D" id="3.40.50.2300">
    <property type="match status" value="1"/>
</dbReference>
<dbReference type="EMBL" id="RQYT01000037">
    <property type="protein sequence ID" value="RRD48528.1"/>
    <property type="molecule type" value="Genomic_DNA"/>
</dbReference>
<dbReference type="GO" id="GO:0003677">
    <property type="term" value="F:DNA binding"/>
    <property type="evidence" value="ECO:0007669"/>
    <property type="project" value="UniProtKB-KW"/>
</dbReference>
<protein>
    <submittedName>
        <fullName evidence="8">DNA-binding response regulator</fullName>
    </submittedName>
</protein>
<reference evidence="8 9" key="1">
    <citation type="submission" date="2018-11" db="EMBL/GenBank/DDBJ databases">
        <title>Genomes From Bacteria Associated with the Canine Oral Cavity: a Test Case for Automated Genome-Based Taxonomic Assignment.</title>
        <authorList>
            <person name="Coil D.A."/>
            <person name="Jospin G."/>
            <person name="Darling A.E."/>
            <person name="Wallis C."/>
            <person name="Davis I.J."/>
            <person name="Harris S."/>
            <person name="Eisen J.A."/>
            <person name="Holcombe L.J."/>
            <person name="O'Flynn C."/>
        </authorList>
    </citation>
    <scope>NUCLEOTIDE SEQUENCE [LARGE SCALE GENOMIC DNA]</scope>
    <source>
        <strain evidence="8 9">OH2822_COT-296</strain>
    </source>
</reference>
<proteinExistence type="predicted"/>
<dbReference type="PROSITE" id="PS50110">
    <property type="entry name" value="RESPONSE_REGULATORY"/>
    <property type="match status" value="1"/>
</dbReference>
<comment type="caution">
    <text evidence="8">The sequence shown here is derived from an EMBL/GenBank/DDBJ whole genome shotgun (WGS) entry which is preliminary data.</text>
</comment>
<dbReference type="OrthoDB" id="9808843at2"/>
<dbReference type="PROSITE" id="PS00622">
    <property type="entry name" value="HTH_LUXR_1"/>
    <property type="match status" value="1"/>
</dbReference>
<keyword evidence="1 5" id="KW-0597">Phosphoprotein</keyword>
<dbReference type="InterPro" id="IPR001789">
    <property type="entry name" value="Sig_transdc_resp-reg_receiver"/>
</dbReference>
<keyword evidence="4" id="KW-0804">Transcription</keyword>
<dbReference type="GO" id="GO:0000160">
    <property type="term" value="P:phosphorelay signal transduction system"/>
    <property type="evidence" value="ECO:0007669"/>
    <property type="project" value="InterPro"/>
</dbReference>
<dbReference type="PRINTS" id="PR00038">
    <property type="entry name" value="HTHLUXR"/>
</dbReference>
<dbReference type="Pfam" id="PF00072">
    <property type="entry name" value="Response_reg"/>
    <property type="match status" value="1"/>
</dbReference>
<dbReference type="PANTHER" id="PTHR43214:SF24">
    <property type="entry name" value="TRANSCRIPTIONAL REGULATORY PROTEIN NARL-RELATED"/>
    <property type="match status" value="1"/>
</dbReference>
<dbReference type="PROSITE" id="PS50043">
    <property type="entry name" value="HTH_LUXR_2"/>
    <property type="match status" value="1"/>
</dbReference>
<dbReference type="RefSeq" id="WP_125228781.1">
    <property type="nucleotide sequence ID" value="NZ_RQYT01000037.1"/>
</dbReference>
<evidence type="ECO:0000256" key="1">
    <source>
        <dbReference type="ARBA" id="ARBA00022553"/>
    </source>
</evidence>
<evidence type="ECO:0000313" key="9">
    <source>
        <dbReference type="Proteomes" id="UP000280935"/>
    </source>
</evidence>
<dbReference type="SMART" id="SM00421">
    <property type="entry name" value="HTH_LUXR"/>
    <property type="match status" value="1"/>
</dbReference>
<gene>
    <name evidence="8" type="ORF">EII35_12410</name>
</gene>
<feature type="modified residue" description="4-aspartylphosphate" evidence="5">
    <location>
        <position position="56"/>
    </location>
</feature>
<dbReference type="AlphaFoldDB" id="A0A3P1WRQ6"/>
<dbReference type="Pfam" id="PF00196">
    <property type="entry name" value="GerE"/>
    <property type="match status" value="1"/>
</dbReference>
<dbReference type="Proteomes" id="UP000280935">
    <property type="component" value="Unassembled WGS sequence"/>
</dbReference>